<feature type="transmembrane region" description="Helical" evidence="9">
    <location>
        <begin position="387"/>
        <end position="410"/>
    </location>
</feature>
<organism evidence="10 11">
    <name type="scientific">Stichopus japonicus</name>
    <name type="common">Sea cucumber</name>
    <dbReference type="NCBI Taxonomy" id="307972"/>
    <lineage>
        <taxon>Eukaryota</taxon>
        <taxon>Metazoa</taxon>
        <taxon>Echinodermata</taxon>
        <taxon>Eleutherozoa</taxon>
        <taxon>Echinozoa</taxon>
        <taxon>Holothuroidea</taxon>
        <taxon>Aspidochirotacea</taxon>
        <taxon>Aspidochirotida</taxon>
        <taxon>Stichopodidae</taxon>
        <taxon>Apostichopus</taxon>
    </lineage>
</organism>
<dbReference type="STRING" id="307972.A0A2G8L3Y6"/>
<dbReference type="PANTHER" id="PTHR11616:SF254">
    <property type="entry name" value="TRANSPORTER"/>
    <property type="match status" value="1"/>
</dbReference>
<feature type="binding site" evidence="6">
    <location>
        <position position="400"/>
    </location>
    <ligand>
        <name>Na(+)</name>
        <dbReference type="ChEBI" id="CHEBI:29101"/>
        <label>1</label>
    </ligand>
</feature>
<feature type="transmembrane region" description="Helical" evidence="9">
    <location>
        <begin position="118"/>
        <end position="145"/>
    </location>
</feature>
<accession>A0A2G8L3Y6</accession>
<evidence type="ECO:0000313" key="11">
    <source>
        <dbReference type="Proteomes" id="UP000230750"/>
    </source>
</evidence>
<dbReference type="NCBIfam" id="NF037979">
    <property type="entry name" value="Na_transp"/>
    <property type="match status" value="1"/>
</dbReference>
<dbReference type="EMBL" id="MRZV01000230">
    <property type="protein sequence ID" value="PIK54915.1"/>
    <property type="molecule type" value="Genomic_DNA"/>
</dbReference>
<evidence type="ECO:0000256" key="4">
    <source>
        <dbReference type="ARBA" id="ARBA00022989"/>
    </source>
</evidence>
<comment type="subcellular location">
    <subcellularLocation>
        <location evidence="1">Membrane</location>
        <topology evidence="1">Multi-pass membrane protein</topology>
    </subcellularLocation>
</comment>
<comment type="caution">
    <text evidence="10">The sequence shown here is derived from an EMBL/GenBank/DDBJ whole genome shotgun (WGS) entry which is preliminary data.</text>
</comment>
<feature type="transmembrane region" description="Helical" evidence="9">
    <location>
        <begin position="75"/>
        <end position="97"/>
    </location>
</feature>
<feature type="transmembrane region" description="Helical" evidence="9">
    <location>
        <begin position="462"/>
        <end position="484"/>
    </location>
</feature>
<dbReference type="InterPro" id="IPR000175">
    <property type="entry name" value="Na/ntran_symport"/>
</dbReference>
<feature type="binding site" evidence="6">
    <location>
        <position position="335"/>
    </location>
    <ligand>
        <name>Na(+)</name>
        <dbReference type="ChEBI" id="CHEBI:29101"/>
        <label>1</label>
    </ligand>
</feature>
<reference evidence="10 11" key="1">
    <citation type="journal article" date="2017" name="PLoS Biol.">
        <title>The sea cucumber genome provides insights into morphological evolution and visceral regeneration.</title>
        <authorList>
            <person name="Zhang X."/>
            <person name="Sun L."/>
            <person name="Yuan J."/>
            <person name="Sun Y."/>
            <person name="Gao Y."/>
            <person name="Zhang L."/>
            <person name="Li S."/>
            <person name="Dai H."/>
            <person name="Hamel J.F."/>
            <person name="Liu C."/>
            <person name="Yu Y."/>
            <person name="Liu S."/>
            <person name="Lin W."/>
            <person name="Guo K."/>
            <person name="Jin S."/>
            <person name="Xu P."/>
            <person name="Storey K.B."/>
            <person name="Huan P."/>
            <person name="Zhang T."/>
            <person name="Zhou Y."/>
            <person name="Zhang J."/>
            <person name="Lin C."/>
            <person name="Li X."/>
            <person name="Xing L."/>
            <person name="Huo D."/>
            <person name="Sun M."/>
            <person name="Wang L."/>
            <person name="Mercier A."/>
            <person name="Li F."/>
            <person name="Yang H."/>
            <person name="Xiang J."/>
        </authorList>
    </citation>
    <scope>NUCLEOTIDE SEQUENCE [LARGE SCALE GENOMIC DNA]</scope>
    <source>
        <strain evidence="10">Shaxun</strain>
        <tissue evidence="10">Muscle</tissue>
    </source>
</reference>
<keyword evidence="4 9" id="KW-1133">Transmembrane helix</keyword>
<comment type="similarity">
    <text evidence="8">Belongs to the sodium:neurotransmitter symporter (SNF) (TC 2.A.22) family.</text>
</comment>
<keyword evidence="2 8" id="KW-0813">Transport</keyword>
<dbReference type="PROSITE" id="PS00754">
    <property type="entry name" value="NA_NEUROTRAN_SYMP_2"/>
    <property type="match status" value="1"/>
</dbReference>
<proteinExistence type="inferred from homology"/>
<keyword evidence="3 8" id="KW-0812">Transmembrane</keyword>
<keyword evidence="5 9" id="KW-0472">Membrane</keyword>
<dbReference type="GO" id="GO:0005886">
    <property type="term" value="C:plasma membrane"/>
    <property type="evidence" value="ECO:0007669"/>
    <property type="project" value="TreeGrafter"/>
</dbReference>
<dbReference type="AlphaFoldDB" id="A0A2G8L3Y6"/>
<name>A0A2G8L3Y6_STIJA</name>
<feature type="binding site" evidence="6">
    <location>
        <position position="55"/>
    </location>
    <ligand>
        <name>Na(+)</name>
        <dbReference type="ChEBI" id="CHEBI:29101"/>
        <label>1</label>
    </ligand>
</feature>
<evidence type="ECO:0000256" key="3">
    <source>
        <dbReference type="ARBA" id="ARBA00022692"/>
    </source>
</evidence>
<feature type="binding site" evidence="6">
    <location>
        <position position="59"/>
    </location>
    <ligand>
        <name>Na(+)</name>
        <dbReference type="ChEBI" id="CHEBI:29101"/>
        <label>1</label>
    </ligand>
</feature>
<evidence type="ECO:0000256" key="1">
    <source>
        <dbReference type="ARBA" id="ARBA00004141"/>
    </source>
</evidence>
<dbReference type="PRINTS" id="PR00176">
    <property type="entry name" value="NANEUSMPORT"/>
</dbReference>
<evidence type="ECO:0000256" key="5">
    <source>
        <dbReference type="ARBA" id="ARBA00023136"/>
    </source>
</evidence>
<feature type="transmembrane region" description="Helical" evidence="9">
    <location>
        <begin position="249"/>
        <end position="272"/>
    </location>
</feature>
<keyword evidence="11" id="KW-1185">Reference proteome</keyword>
<dbReference type="GO" id="GO:0015293">
    <property type="term" value="F:symporter activity"/>
    <property type="evidence" value="ECO:0007669"/>
    <property type="project" value="UniProtKB-KW"/>
</dbReference>
<dbReference type="PANTHER" id="PTHR11616">
    <property type="entry name" value="SODIUM/CHLORIDE DEPENDENT TRANSPORTER"/>
    <property type="match status" value="1"/>
</dbReference>
<feature type="binding site" evidence="6">
    <location>
        <position position="52"/>
    </location>
    <ligand>
        <name>Na(+)</name>
        <dbReference type="ChEBI" id="CHEBI:29101"/>
        <label>1</label>
    </ligand>
</feature>
<gene>
    <name evidence="10" type="ORF">BSL78_08198</name>
</gene>
<dbReference type="GO" id="GO:0046872">
    <property type="term" value="F:metal ion binding"/>
    <property type="evidence" value="ECO:0007669"/>
    <property type="project" value="UniProtKB-KW"/>
</dbReference>
<keyword evidence="6" id="KW-0479">Metal-binding</keyword>
<keyword evidence="8" id="KW-0769">Symport</keyword>
<dbReference type="GO" id="GO:0035725">
    <property type="term" value="P:sodium ion transmembrane transport"/>
    <property type="evidence" value="ECO:0007669"/>
    <property type="project" value="TreeGrafter"/>
</dbReference>
<evidence type="ECO:0000313" key="10">
    <source>
        <dbReference type="EMBL" id="PIK54915.1"/>
    </source>
</evidence>
<dbReference type="SUPFAM" id="SSF161070">
    <property type="entry name" value="SNF-like"/>
    <property type="match status" value="1"/>
</dbReference>
<protein>
    <recommendedName>
        <fullName evidence="8">Transporter</fullName>
    </recommendedName>
</protein>
<feature type="transmembrane region" description="Helical" evidence="9">
    <location>
        <begin position="44"/>
        <end position="63"/>
    </location>
</feature>
<feature type="transmembrane region" description="Helical" evidence="9">
    <location>
        <begin position="504"/>
        <end position="526"/>
    </location>
</feature>
<feature type="transmembrane region" description="Helical" evidence="9">
    <location>
        <begin position="431"/>
        <end position="456"/>
    </location>
</feature>
<feature type="transmembrane region" description="Helical" evidence="9">
    <location>
        <begin position="218"/>
        <end position="237"/>
    </location>
</feature>
<dbReference type="GO" id="GO:0006865">
    <property type="term" value="P:amino acid transport"/>
    <property type="evidence" value="ECO:0007669"/>
    <property type="project" value="TreeGrafter"/>
</dbReference>
<feature type="binding site" evidence="6">
    <location>
        <position position="54"/>
    </location>
    <ligand>
        <name>Na(+)</name>
        <dbReference type="ChEBI" id="CHEBI:29101"/>
        <label>1</label>
    </ligand>
</feature>
<feature type="transmembrane region" description="Helical" evidence="9">
    <location>
        <begin position="292"/>
        <end position="317"/>
    </location>
</feature>
<evidence type="ECO:0000256" key="2">
    <source>
        <dbReference type="ARBA" id="ARBA00022448"/>
    </source>
</evidence>
<evidence type="ECO:0000256" key="6">
    <source>
        <dbReference type="PIRSR" id="PIRSR600175-1"/>
    </source>
</evidence>
<feature type="transmembrane region" description="Helical" evidence="9">
    <location>
        <begin position="546"/>
        <end position="567"/>
    </location>
</feature>
<keyword evidence="7" id="KW-1015">Disulfide bond</keyword>
<feature type="disulfide bond" evidence="7">
    <location>
        <begin position="157"/>
        <end position="166"/>
    </location>
</feature>
<dbReference type="Pfam" id="PF00209">
    <property type="entry name" value="SNF"/>
    <property type="match status" value="1"/>
</dbReference>
<sequence length="653" mass="72175">MAETKLDVTVSDGETVLQSHLPTVSSNTDDGNGERTREGWSNKFDFIVACIGYAVGLGNVWRFPYLCYKNGGGAFLVPYFISLFCCGIPLFLLEISMGQLFQQGGITVWKMFPILKGIGYSALTVAIFFCTYYIVICSWAFFFLFSSFTTKLPWGDCLGYWTDEYCNDPTLQENVTVGFFISKNGSLVPNIFGQSPAQQFWEKRVLEVSSGIDDIGNIRWELLGCLVLAWALCYVCICRGVKQTGKIVYVTALCPYIILTILLVRGATLPGAGKGIYYFITPTWGKLTSPTVWVDAATQIFFSYGVGVGSLISLGSYNDVKNNCLMDTVIVGTVNACTSLYAGFVTFSVLGYMAHQLNVEVEDVVDEGPGLTFVSYPTAVQTIPGSFAFSIIFFAMLLMLGLNTQFCVLEGIVTSIMDEFPQYNLRKRRKLLLLGICGIGCLLGIPCITQGGIYVLQLYDSYGASGMCLLWVATWECICISYGYGIKRFYREISVMLGFEPGRYWVVAWALLTPAISGGIFVFSIADYQPAKYGSHYYYPPIGQAIGLLMAIAVIQWVLSFGAWTYIHAKGSIRKRWLHVSYPQISPAIRIDPGNLLPTVDGGIGGPNANTMELQMTTADQTSSTNGFIRKESDQSKLPDHVKQAYENPFFVR</sequence>
<evidence type="ECO:0000256" key="9">
    <source>
        <dbReference type="SAM" id="Phobius"/>
    </source>
</evidence>
<evidence type="ECO:0000256" key="7">
    <source>
        <dbReference type="PIRSR" id="PIRSR600175-2"/>
    </source>
</evidence>
<dbReference type="PROSITE" id="PS50267">
    <property type="entry name" value="NA_NEUROTRAN_SYMP_3"/>
    <property type="match status" value="1"/>
</dbReference>
<dbReference type="Proteomes" id="UP000230750">
    <property type="component" value="Unassembled WGS sequence"/>
</dbReference>
<feature type="binding site" evidence="6">
    <location>
        <position position="303"/>
    </location>
    <ligand>
        <name>Na(+)</name>
        <dbReference type="ChEBI" id="CHEBI:29101"/>
        <label>1</label>
    </ligand>
</feature>
<evidence type="ECO:0000256" key="8">
    <source>
        <dbReference type="RuleBase" id="RU003732"/>
    </source>
</evidence>
<dbReference type="PROSITE" id="PS00610">
    <property type="entry name" value="NA_NEUROTRAN_SYMP_1"/>
    <property type="match status" value="1"/>
</dbReference>
<feature type="transmembrane region" description="Helical" evidence="9">
    <location>
        <begin position="329"/>
        <end position="354"/>
    </location>
</feature>
<dbReference type="OrthoDB" id="6581954at2759"/>
<keyword evidence="6" id="KW-0915">Sodium</keyword>
<dbReference type="InterPro" id="IPR037272">
    <property type="entry name" value="SNS_sf"/>
</dbReference>